<reference evidence="1" key="1">
    <citation type="submission" date="2020-08" db="EMBL/GenBank/DDBJ databases">
        <title>Bridging the membrane lipid divide: bacteria of the FCB group superphylum have the potential to synthesize archaeal ether lipids.</title>
        <authorList>
            <person name="Villanueva L."/>
            <person name="von Meijenfeldt F.A.B."/>
            <person name="Westbye A.B."/>
            <person name="Yadav S."/>
            <person name="Hopmans E.C."/>
            <person name="Dutilh B.E."/>
            <person name="Sinninghe Damste J.S."/>
        </authorList>
    </citation>
    <scope>NUCLEOTIDE SEQUENCE</scope>
    <source>
        <strain evidence="1">NIOZ-UU157</strain>
    </source>
</reference>
<name>A0A7S9SUF4_9VIRU</name>
<gene>
    <name evidence="1" type="ORF">NIOZUU157_00374</name>
</gene>
<dbReference type="Pfam" id="PF24175">
    <property type="entry name" value="SU10_adaptor"/>
    <property type="match status" value="1"/>
</dbReference>
<proteinExistence type="predicted"/>
<dbReference type="InterPro" id="IPR056209">
    <property type="entry name" value="SU10_adaptor"/>
</dbReference>
<accession>A0A7S9SUF4</accession>
<dbReference type="EMBL" id="MW030563">
    <property type="protein sequence ID" value="QPI16475.1"/>
    <property type="molecule type" value="Genomic_DNA"/>
</dbReference>
<protein>
    <submittedName>
        <fullName evidence="1">Uncharacterized protein</fullName>
    </submittedName>
</protein>
<evidence type="ECO:0000313" key="1">
    <source>
        <dbReference type="EMBL" id="QPI16475.1"/>
    </source>
</evidence>
<organism evidence="1">
    <name type="scientific">Virus NIOZ-UU157</name>
    <dbReference type="NCBI Taxonomy" id="2763269"/>
    <lineage>
        <taxon>Viruses</taxon>
    </lineage>
</organism>
<sequence>MATIIDQVTLRTGVADWLNRSDLTDAQIDDFVAIGEARIYEELRIPPLEVVQSFTVTAGNSSIIIPAGFIEMIELKLDKTDKDDDVILSRIDSKTFSNNKISHAYTRQAGNFLLTDENGEQDTGGTYVMTYYKAGDAVGTYATATTAATAMVVDKYYKIAVAGTTTWTNHGSANNTVGTIFKATSVGTGTGTAYVESIPWILGTEFEAVLYAACQTASTFLGDVEMEAKFDALTQRKIDALNQKEIRASMKGGAFSSRFSSPLL</sequence>